<dbReference type="SUPFAM" id="SSF53098">
    <property type="entry name" value="Ribonuclease H-like"/>
    <property type="match status" value="1"/>
</dbReference>
<name>A0AB73AA82_ENTFC</name>
<dbReference type="GO" id="GO:0006313">
    <property type="term" value="P:DNA transposition"/>
    <property type="evidence" value="ECO:0007669"/>
    <property type="project" value="InterPro"/>
</dbReference>
<dbReference type="SUPFAM" id="SSF48295">
    <property type="entry name" value="TrpR-like"/>
    <property type="match status" value="1"/>
</dbReference>
<dbReference type="InterPro" id="IPR010921">
    <property type="entry name" value="Trp_repressor/repl_initiator"/>
</dbReference>
<feature type="domain" description="HTH-like" evidence="3">
    <location>
        <begin position="294"/>
        <end position="346"/>
    </location>
</feature>
<dbReference type="Pfam" id="PF13276">
    <property type="entry name" value="HTH_21"/>
    <property type="match status" value="1"/>
</dbReference>
<dbReference type="InterPro" id="IPR050900">
    <property type="entry name" value="Transposase_IS3/IS150/IS904"/>
</dbReference>
<gene>
    <name evidence="4" type="ORF">D356_01884</name>
</gene>
<feature type="non-terminal residue" evidence="4">
    <location>
        <position position="1"/>
    </location>
</feature>
<dbReference type="GO" id="GO:0043565">
    <property type="term" value="F:sequence-specific DNA binding"/>
    <property type="evidence" value="ECO:0007669"/>
    <property type="project" value="InterPro"/>
</dbReference>
<organism evidence="4 5">
    <name type="scientific">Enterococcus faecium SD2A-2</name>
    <dbReference type="NCBI Taxonomy" id="1244154"/>
    <lineage>
        <taxon>Bacteria</taxon>
        <taxon>Bacillati</taxon>
        <taxon>Bacillota</taxon>
        <taxon>Bacilli</taxon>
        <taxon>Lactobacillales</taxon>
        <taxon>Enterococcaceae</taxon>
        <taxon>Enterococcus</taxon>
    </lineage>
</organism>
<feature type="region of interest" description="Disordered" evidence="2">
    <location>
        <begin position="1"/>
        <end position="21"/>
    </location>
</feature>
<keyword evidence="1" id="KW-0175">Coiled coil</keyword>
<protein>
    <submittedName>
        <fullName evidence="4">Transposase domain protein</fullName>
    </submittedName>
</protein>
<feature type="coiled-coil region" evidence="1">
    <location>
        <begin position="196"/>
        <end position="237"/>
    </location>
</feature>
<reference evidence="4 5" key="1">
    <citation type="submission" date="2013-06" db="EMBL/GenBank/DDBJ databases">
        <authorList>
            <person name="Weinstock G."/>
            <person name="Sodergren E."/>
            <person name="Lobos E.A."/>
            <person name="Fulton L."/>
            <person name="Fulton R."/>
            <person name="Courtney L."/>
            <person name="Fronick C."/>
            <person name="O'Laughlin M."/>
            <person name="Godfrey J."/>
            <person name="Wilson R.M."/>
            <person name="Miner T."/>
            <person name="Farmer C."/>
            <person name="Delehaunty K."/>
            <person name="Cordes M."/>
            <person name="Minx P."/>
            <person name="Tomlinson C."/>
            <person name="Chen J."/>
            <person name="Wollam A."/>
            <person name="Pepin K.H."/>
            <person name="Bhonagiri V."/>
            <person name="Zhang X."/>
            <person name="Warren W."/>
            <person name="Mitreva M."/>
            <person name="Mardis E.R."/>
            <person name="Wilson R.K."/>
        </authorList>
    </citation>
    <scope>NUCLEOTIDE SEQUENCE [LARGE SCALE GENOMIC DNA]</scope>
    <source>
        <strain evidence="4 5">SD2A-2</strain>
    </source>
</reference>
<evidence type="ECO:0000313" key="4">
    <source>
        <dbReference type="EMBL" id="EPI11333.1"/>
    </source>
</evidence>
<dbReference type="InterPro" id="IPR009057">
    <property type="entry name" value="Homeodomain-like_sf"/>
</dbReference>
<evidence type="ECO:0000259" key="3">
    <source>
        <dbReference type="Pfam" id="PF13276"/>
    </source>
</evidence>
<dbReference type="PANTHER" id="PTHR46889">
    <property type="entry name" value="TRANSPOSASE INSF FOR INSERTION SEQUENCE IS3B-RELATED"/>
    <property type="match status" value="1"/>
</dbReference>
<dbReference type="InterPro" id="IPR002514">
    <property type="entry name" value="Transposase_8"/>
</dbReference>
<accession>A0AB73AA82</accession>
<dbReference type="SUPFAM" id="SSF46689">
    <property type="entry name" value="Homeodomain-like"/>
    <property type="match status" value="1"/>
</dbReference>
<dbReference type="InterPro" id="IPR048020">
    <property type="entry name" value="Transpos_IS3"/>
</dbReference>
<evidence type="ECO:0000313" key="5">
    <source>
        <dbReference type="Proteomes" id="UP000014622"/>
    </source>
</evidence>
<dbReference type="EMBL" id="ATIT01000102">
    <property type="protein sequence ID" value="EPI11333.1"/>
    <property type="molecule type" value="Genomic_DNA"/>
</dbReference>
<evidence type="ECO:0000256" key="1">
    <source>
        <dbReference type="SAM" id="Coils"/>
    </source>
</evidence>
<dbReference type="Proteomes" id="UP000014622">
    <property type="component" value="Unassembled WGS sequence"/>
</dbReference>
<feature type="compositionally biased region" description="Basic residues" evidence="2">
    <location>
        <begin position="7"/>
        <end position="21"/>
    </location>
</feature>
<proteinExistence type="predicted"/>
<dbReference type="GO" id="GO:0015074">
    <property type="term" value="P:DNA integration"/>
    <property type="evidence" value="ECO:0007669"/>
    <property type="project" value="InterPro"/>
</dbReference>
<comment type="caution">
    <text evidence="4">The sequence shown here is derived from an EMBL/GenBank/DDBJ whole genome shotgun (WGS) entry which is preliminary data.</text>
</comment>
<dbReference type="InterPro" id="IPR012337">
    <property type="entry name" value="RNaseH-like_sf"/>
</dbReference>
<evidence type="ECO:0000256" key="2">
    <source>
        <dbReference type="SAM" id="MobiDB-lite"/>
    </source>
</evidence>
<dbReference type="NCBIfam" id="NF033516">
    <property type="entry name" value="transpos_IS3"/>
    <property type="match status" value="1"/>
</dbReference>
<sequence>IDTQRTRISHQKARGCGHNPGRKNKLRRNVRVFSHKERVRAIQLFLKYDCSYAATIRELGYPSIGALRKWYKEYLESGELHQEHRKKSKYSEEQKRIAVNHYFEYGQCYARTIRMLGYPNRESLRQWCEELAPGARKLRKSAVKLTQDQKEAVLKKFYKPQTNRKNLAESEGISRVTLYQWKNTVLGKDFPLRMTLKNQEKQKELLLKEVEDLQKQVHQLQLEKALLEGAAELLKKEKGVNLLCLSNQEKTILIDALRNQFTLKELLQQLQLPKSSYFYQKQALEKPDKYYKERQLIITIFNHNFCAYGYRRIHQALKNMGKKLSEKVVRRLMTEENLFVKFSRRKKYSSYAGEISPAHPNLLNRNFKAKKPNEKWLTDITEFRIPAGKIYLSPLVDCYDGAIVSWTIGTKPTCFTLCLKRVIHQIIQRAKVSLDD</sequence>
<dbReference type="PANTHER" id="PTHR46889:SF4">
    <property type="entry name" value="TRANSPOSASE INSO FOR INSERTION SEQUENCE ELEMENT IS911B-RELATED"/>
    <property type="match status" value="1"/>
</dbReference>
<dbReference type="InterPro" id="IPR025948">
    <property type="entry name" value="HTH-like_dom"/>
</dbReference>
<dbReference type="GO" id="GO:0004803">
    <property type="term" value="F:transposase activity"/>
    <property type="evidence" value="ECO:0007669"/>
    <property type="project" value="InterPro"/>
</dbReference>
<dbReference type="AlphaFoldDB" id="A0AB73AA82"/>
<dbReference type="Pfam" id="PF01527">
    <property type="entry name" value="HTH_Tnp_1"/>
    <property type="match status" value="1"/>
</dbReference>